<dbReference type="AlphaFoldDB" id="A0A8S2ZQB6"/>
<gene>
    <name evidence="1" type="ORF">SMN809_LOCUS41217</name>
</gene>
<feature type="non-terminal residue" evidence="1">
    <location>
        <position position="72"/>
    </location>
</feature>
<dbReference type="EMBL" id="CAJOBI010115601">
    <property type="protein sequence ID" value="CAF4653717.1"/>
    <property type="molecule type" value="Genomic_DNA"/>
</dbReference>
<name>A0A8S2ZQB6_9BILA</name>
<protein>
    <submittedName>
        <fullName evidence="1">Uncharacterized protein</fullName>
    </submittedName>
</protein>
<accession>A0A8S2ZQB6</accession>
<dbReference type="Proteomes" id="UP000676336">
    <property type="component" value="Unassembled WGS sequence"/>
</dbReference>
<proteinExistence type="predicted"/>
<evidence type="ECO:0000313" key="2">
    <source>
        <dbReference type="Proteomes" id="UP000676336"/>
    </source>
</evidence>
<sequence>MEYRVDDQIKAMNDEVMSIEREYTARLNKPNKHIMKFKQRFQTDSTANIAAKLDQDNIEIDENKIVEEKNEK</sequence>
<organism evidence="1 2">
    <name type="scientific">Rotaria magnacalcarata</name>
    <dbReference type="NCBI Taxonomy" id="392030"/>
    <lineage>
        <taxon>Eukaryota</taxon>
        <taxon>Metazoa</taxon>
        <taxon>Spiralia</taxon>
        <taxon>Gnathifera</taxon>
        <taxon>Rotifera</taxon>
        <taxon>Eurotatoria</taxon>
        <taxon>Bdelloidea</taxon>
        <taxon>Philodinida</taxon>
        <taxon>Philodinidae</taxon>
        <taxon>Rotaria</taxon>
    </lineage>
</organism>
<comment type="caution">
    <text evidence="1">The sequence shown here is derived from an EMBL/GenBank/DDBJ whole genome shotgun (WGS) entry which is preliminary data.</text>
</comment>
<evidence type="ECO:0000313" key="1">
    <source>
        <dbReference type="EMBL" id="CAF4653717.1"/>
    </source>
</evidence>
<reference evidence="1" key="1">
    <citation type="submission" date="2021-02" db="EMBL/GenBank/DDBJ databases">
        <authorList>
            <person name="Nowell W R."/>
        </authorList>
    </citation>
    <scope>NUCLEOTIDE SEQUENCE</scope>
</reference>